<evidence type="ECO:0000313" key="1">
    <source>
        <dbReference type="EMBL" id="GEX08159.1"/>
    </source>
</evidence>
<dbReference type="AlphaFoldDB" id="A0A699H012"/>
<gene>
    <name evidence="1" type="ORF">Tci_280134</name>
</gene>
<name>A0A699H012_TANCI</name>
<accession>A0A699H012</accession>
<keyword evidence="1" id="KW-0695">RNA-directed DNA polymerase</keyword>
<organism evidence="1">
    <name type="scientific">Tanacetum cinerariifolium</name>
    <name type="common">Dalmatian daisy</name>
    <name type="synonym">Chrysanthemum cinerariifolium</name>
    <dbReference type="NCBI Taxonomy" id="118510"/>
    <lineage>
        <taxon>Eukaryota</taxon>
        <taxon>Viridiplantae</taxon>
        <taxon>Streptophyta</taxon>
        <taxon>Embryophyta</taxon>
        <taxon>Tracheophyta</taxon>
        <taxon>Spermatophyta</taxon>
        <taxon>Magnoliopsida</taxon>
        <taxon>eudicotyledons</taxon>
        <taxon>Gunneridae</taxon>
        <taxon>Pentapetalae</taxon>
        <taxon>asterids</taxon>
        <taxon>campanulids</taxon>
        <taxon>Asterales</taxon>
        <taxon>Asteraceae</taxon>
        <taxon>Asteroideae</taxon>
        <taxon>Anthemideae</taxon>
        <taxon>Anthemidinae</taxon>
        <taxon>Tanacetum</taxon>
    </lineage>
</organism>
<keyword evidence="1" id="KW-0808">Transferase</keyword>
<dbReference type="PANTHER" id="PTHR46890">
    <property type="entry name" value="NON-LTR RETROLELEMENT REVERSE TRANSCRIPTASE-LIKE PROTEIN-RELATED"/>
    <property type="match status" value="1"/>
</dbReference>
<dbReference type="EMBL" id="BKCJ010088526">
    <property type="protein sequence ID" value="GEX08159.1"/>
    <property type="molecule type" value="Genomic_DNA"/>
</dbReference>
<protein>
    <submittedName>
        <fullName evidence="1">RNA-directed DNA polymerase, eukaryota</fullName>
    </submittedName>
</protein>
<reference evidence="1" key="1">
    <citation type="journal article" date="2019" name="Sci. Rep.">
        <title>Draft genome of Tanacetum cinerariifolium, the natural source of mosquito coil.</title>
        <authorList>
            <person name="Yamashiro T."/>
            <person name="Shiraishi A."/>
            <person name="Satake H."/>
            <person name="Nakayama K."/>
        </authorList>
    </citation>
    <scope>NUCLEOTIDE SEQUENCE</scope>
</reference>
<dbReference type="InterPro" id="IPR052343">
    <property type="entry name" value="Retrotransposon-Effector_Assoc"/>
</dbReference>
<dbReference type="PANTHER" id="PTHR46890:SF48">
    <property type="entry name" value="RNA-DIRECTED DNA POLYMERASE"/>
    <property type="match status" value="1"/>
</dbReference>
<keyword evidence="1" id="KW-0548">Nucleotidyltransferase</keyword>
<dbReference type="GO" id="GO:0003964">
    <property type="term" value="F:RNA-directed DNA polymerase activity"/>
    <property type="evidence" value="ECO:0007669"/>
    <property type="project" value="UniProtKB-KW"/>
</dbReference>
<sequence length="348" mass="40061">MSKLDRFLVSEGLLMGFPSLSALCLDRHLSDDRPIIMRDSVVDYGPSPFRLFHSWFDKYGFDKLVEESWKNTSIVEANKISLLRKKFQALKAVIKTWYKEDKQRSNESRQSIRSRISELDKLFDKGKSNDVLVNERTSLLKDLHDINVRLSLDMAQKAKIRWAIEGDENSKYFHGIINKKRSQLAIRGVLVDGDWIDEPAKQISFDLNEELESNVTYDEIKHIGRPLIKMLLMPFIFFVSSKFPPGSNSSFIMLIPKKQDAKLVKDFRPISVIGSFYKIIAKILANRLSLVMSDLISDVQSAFVSNRQILDGPFILSELISWCKYHKTKAMIFKPTLKRVSTQCDGIT</sequence>
<proteinExistence type="predicted"/>
<comment type="caution">
    <text evidence="1">The sequence shown here is derived from an EMBL/GenBank/DDBJ whole genome shotgun (WGS) entry which is preliminary data.</text>
</comment>